<evidence type="ECO:0000256" key="2">
    <source>
        <dbReference type="ARBA" id="ARBA00022679"/>
    </source>
</evidence>
<evidence type="ECO:0000313" key="6">
    <source>
        <dbReference type="EMBL" id="MBB4927168.1"/>
    </source>
</evidence>
<dbReference type="Pfam" id="PF00195">
    <property type="entry name" value="Chal_sti_synt_N"/>
    <property type="match status" value="1"/>
</dbReference>
<evidence type="ECO:0000256" key="1">
    <source>
        <dbReference type="ARBA" id="ARBA00005531"/>
    </source>
</evidence>
<keyword evidence="2" id="KW-0808">Transferase</keyword>
<dbReference type="InterPro" id="IPR016039">
    <property type="entry name" value="Thiolase-like"/>
</dbReference>
<comment type="similarity">
    <text evidence="1">Belongs to the thiolase-like superfamily. Chalcone/stilbene synthases family.</text>
</comment>
<dbReference type="SUPFAM" id="SSF53901">
    <property type="entry name" value="Thiolase-like"/>
    <property type="match status" value="2"/>
</dbReference>
<feature type="domain" description="Chalcone/stilbene synthase C-terminal" evidence="5">
    <location>
        <begin position="219"/>
        <end position="340"/>
    </location>
</feature>
<dbReference type="GO" id="GO:0030639">
    <property type="term" value="P:polyketide biosynthetic process"/>
    <property type="evidence" value="ECO:0007669"/>
    <property type="project" value="TreeGrafter"/>
</dbReference>
<dbReference type="PANTHER" id="PTHR11877">
    <property type="entry name" value="HYDROXYMETHYLGLUTARYL-COA SYNTHASE"/>
    <property type="match status" value="1"/>
</dbReference>
<protein>
    <submittedName>
        <fullName evidence="6">Putative naringenin-chalcone synthase</fullName>
    </submittedName>
</protein>
<dbReference type="Pfam" id="PF02797">
    <property type="entry name" value="Chal_sti_synt_C"/>
    <property type="match status" value="1"/>
</dbReference>
<evidence type="ECO:0000313" key="7">
    <source>
        <dbReference type="Proteomes" id="UP000540506"/>
    </source>
</evidence>
<dbReference type="InterPro" id="IPR012328">
    <property type="entry name" value="Chalcone/stilbene_synt_C"/>
</dbReference>
<dbReference type="InterPro" id="IPR011141">
    <property type="entry name" value="Polyketide_synthase_type-III"/>
</dbReference>
<dbReference type="PANTHER" id="PTHR11877:SF46">
    <property type="entry name" value="TYPE III POLYKETIDE SYNTHASE A"/>
    <property type="match status" value="1"/>
</dbReference>
<evidence type="ECO:0000259" key="5">
    <source>
        <dbReference type="Pfam" id="PF02797"/>
    </source>
</evidence>
<name>A0A7W7R847_KITKI</name>
<evidence type="ECO:0000256" key="3">
    <source>
        <dbReference type="PIRSR" id="PIRSR000451-1"/>
    </source>
</evidence>
<dbReference type="AlphaFoldDB" id="A0A7W7R847"/>
<dbReference type="GO" id="GO:0016747">
    <property type="term" value="F:acyltransferase activity, transferring groups other than amino-acyl groups"/>
    <property type="evidence" value="ECO:0007669"/>
    <property type="project" value="InterPro"/>
</dbReference>
<sequence length="355" mass="37862">MGPVYVSRPAVVLPPHRIPRQLITDDITSRHRADLTPRRLAAMPKYLAQLPATRHFSRPLAAVLGEWGIEERSEAVVADLVEIGLHAARAAIDAAGLRPVEIDCLITAHVTGFLLPGLDVALHNALGLRPDAACRPTTELGCAGGAYALVAAREYLAAHPGATVLVVAAEILSLALYHHGDITVEQLIYKALWGDGAAAALVTDRPLGPGLRIDGTWEQLLPATTERYRAWLDQAGYHFGSTKEALDSVPEVLPALRAHLAAAGGRLDFVVSHTGGPKILDQLALGLEIDPELLRHARACLDEHGNLGGPSVLAVLERTHTTAPVHGDQGILLGFGPGFRCIVLRGTWWSPPPES</sequence>
<dbReference type="InterPro" id="IPR001099">
    <property type="entry name" value="Chalcone/stilbene_synt_N"/>
</dbReference>
<accession>A0A7W7R847</accession>
<dbReference type="Gene3D" id="3.40.47.10">
    <property type="match status" value="2"/>
</dbReference>
<evidence type="ECO:0000259" key="4">
    <source>
        <dbReference type="Pfam" id="PF00195"/>
    </source>
</evidence>
<keyword evidence="7" id="KW-1185">Reference proteome</keyword>
<comment type="caution">
    <text evidence="6">The sequence shown here is derived from an EMBL/GenBank/DDBJ whole genome shotgun (WGS) entry which is preliminary data.</text>
</comment>
<organism evidence="6 7">
    <name type="scientific">Kitasatospora kifunensis</name>
    <name type="common">Streptomyces kifunensis</name>
    <dbReference type="NCBI Taxonomy" id="58351"/>
    <lineage>
        <taxon>Bacteria</taxon>
        <taxon>Bacillati</taxon>
        <taxon>Actinomycetota</taxon>
        <taxon>Actinomycetes</taxon>
        <taxon>Kitasatosporales</taxon>
        <taxon>Streptomycetaceae</taxon>
        <taxon>Kitasatospora</taxon>
    </lineage>
</organism>
<reference evidence="6 7" key="1">
    <citation type="submission" date="2020-08" db="EMBL/GenBank/DDBJ databases">
        <title>Sequencing the genomes of 1000 actinobacteria strains.</title>
        <authorList>
            <person name="Klenk H.-P."/>
        </authorList>
    </citation>
    <scope>NUCLEOTIDE SEQUENCE [LARGE SCALE GENOMIC DNA]</scope>
    <source>
        <strain evidence="6 7">DSM 41654</strain>
    </source>
</reference>
<dbReference type="Proteomes" id="UP000540506">
    <property type="component" value="Unassembled WGS sequence"/>
</dbReference>
<dbReference type="PIRSF" id="PIRSF000451">
    <property type="entry name" value="PKS_III"/>
    <property type="match status" value="1"/>
</dbReference>
<dbReference type="EMBL" id="JACHJV010000001">
    <property type="protein sequence ID" value="MBB4927168.1"/>
    <property type="molecule type" value="Genomic_DNA"/>
</dbReference>
<gene>
    <name evidence="6" type="ORF">FHR34_006161</name>
</gene>
<dbReference type="RefSeq" id="WP_184941183.1">
    <property type="nucleotide sequence ID" value="NZ_JACHJV010000001.1"/>
</dbReference>
<proteinExistence type="inferred from homology"/>
<feature type="active site" description="Acyl-thioester intermediate" evidence="3">
    <location>
        <position position="142"/>
    </location>
</feature>
<feature type="domain" description="Chalcone/stilbene synthase N-terminal" evidence="4">
    <location>
        <begin position="66"/>
        <end position="204"/>
    </location>
</feature>